<dbReference type="Proteomes" id="UP000218785">
    <property type="component" value="Chromosome"/>
</dbReference>
<evidence type="ECO:0000313" key="5">
    <source>
        <dbReference type="Proteomes" id="UP000218785"/>
    </source>
</evidence>
<evidence type="ECO:0000313" key="4">
    <source>
        <dbReference type="EMBL" id="BAY98699.1"/>
    </source>
</evidence>
<name>A0A1Z4MZ04_9CYAN</name>
<dbReference type="PANTHER" id="PTHR40278:SF1">
    <property type="entry name" value="DNA UTILIZATION PROTEIN HOFN"/>
    <property type="match status" value="1"/>
</dbReference>
<evidence type="ECO:0000256" key="1">
    <source>
        <dbReference type="SAM" id="Coils"/>
    </source>
</evidence>
<dbReference type="InterPro" id="IPR007813">
    <property type="entry name" value="PilN"/>
</dbReference>
<protein>
    <submittedName>
        <fullName evidence="4">Fimbrial assembly</fullName>
    </submittedName>
</protein>
<dbReference type="KEGG" id="ttq:NIES37_26510"/>
<accession>A0A1Z4MZ04</accession>
<gene>
    <name evidence="4" type="ORF">NIES37_26510</name>
</gene>
<proteinExistence type="predicted"/>
<feature type="region of interest" description="Disordered" evidence="2">
    <location>
        <begin position="138"/>
        <end position="159"/>
    </location>
</feature>
<dbReference type="EMBL" id="AP018248">
    <property type="protein sequence ID" value="BAY98699.1"/>
    <property type="molecule type" value="Genomic_DNA"/>
</dbReference>
<feature type="compositionally biased region" description="Low complexity" evidence="2">
    <location>
        <begin position="143"/>
        <end position="159"/>
    </location>
</feature>
<dbReference type="RefSeq" id="WP_096576323.1">
    <property type="nucleotide sequence ID" value="NZ_CAWNJS010000001.1"/>
</dbReference>
<keyword evidence="3" id="KW-0472">Membrane</keyword>
<keyword evidence="3" id="KW-0812">Transmembrane</keyword>
<sequence>MYSLDINFLKDRPNYQNTATKKPGVKIQLPVGNMTPLYIGVAVGICLPTLVGGAWWWLQAKNSELEQNLAQLDQESKRLDTELASINKIKEETTKIKGETQGLVTVFDQIRPWSAMLQDLRERIPANVQIEDIKQTPPIRPVQGQGQAAGTTPGNPAGGIEINGVARSFNDVNDFLLTLQQSHFLKASESKIKTAELVNAPSASSTDATNTNGVKIPPPQVVKYTIQSSLSDVPASELIRELEQKGTVGLVTRIRSIQKTGVITK</sequence>
<evidence type="ECO:0000256" key="3">
    <source>
        <dbReference type="SAM" id="Phobius"/>
    </source>
</evidence>
<dbReference type="Pfam" id="PF05137">
    <property type="entry name" value="PilN"/>
    <property type="match status" value="1"/>
</dbReference>
<keyword evidence="1" id="KW-0175">Coiled coil</keyword>
<feature type="transmembrane region" description="Helical" evidence="3">
    <location>
        <begin position="37"/>
        <end position="58"/>
    </location>
</feature>
<reference evidence="4 5" key="1">
    <citation type="submission" date="2017-06" db="EMBL/GenBank/DDBJ databases">
        <title>Genome sequencing of cyanobaciteial culture collection at National Institute for Environmental Studies (NIES).</title>
        <authorList>
            <person name="Hirose Y."/>
            <person name="Shimura Y."/>
            <person name="Fujisawa T."/>
            <person name="Nakamura Y."/>
            <person name="Kawachi M."/>
        </authorList>
    </citation>
    <scope>NUCLEOTIDE SEQUENCE [LARGE SCALE GENOMIC DNA]</scope>
    <source>
        <strain evidence="4 5">NIES-37</strain>
    </source>
</reference>
<organism evidence="4 5">
    <name type="scientific">Tolypothrix tenuis PCC 7101</name>
    <dbReference type="NCBI Taxonomy" id="231146"/>
    <lineage>
        <taxon>Bacteria</taxon>
        <taxon>Bacillati</taxon>
        <taxon>Cyanobacteriota</taxon>
        <taxon>Cyanophyceae</taxon>
        <taxon>Nostocales</taxon>
        <taxon>Tolypothrichaceae</taxon>
        <taxon>Tolypothrix</taxon>
    </lineage>
</organism>
<dbReference type="AlphaFoldDB" id="A0A1Z4MZ04"/>
<evidence type="ECO:0000256" key="2">
    <source>
        <dbReference type="SAM" id="MobiDB-lite"/>
    </source>
</evidence>
<dbReference type="InterPro" id="IPR052534">
    <property type="entry name" value="Extracell_DNA_Util/SecSys_Comp"/>
</dbReference>
<keyword evidence="3" id="KW-1133">Transmembrane helix</keyword>
<dbReference type="PANTHER" id="PTHR40278">
    <property type="entry name" value="DNA UTILIZATION PROTEIN HOFN"/>
    <property type="match status" value="1"/>
</dbReference>
<feature type="coiled-coil region" evidence="1">
    <location>
        <begin position="58"/>
        <end position="92"/>
    </location>
</feature>
<keyword evidence="5" id="KW-1185">Reference proteome</keyword>